<accession>A0AAP6ZUU6</accession>
<dbReference type="EMBL" id="JABFOR010000005">
    <property type="protein sequence ID" value="NOJ70181.1"/>
    <property type="molecule type" value="Genomic_DNA"/>
</dbReference>
<reference evidence="1 2" key="1">
    <citation type="submission" date="2020-05" db="EMBL/GenBank/DDBJ databases">
        <title>Whole genome sequencing and identification of novel metabolites from Paenibacillus alvei strain JR949.</title>
        <authorList>
            <person name="Rajendhran J."/>
            <person name="Sree Pranav P."/>
            <person name="Mahalakshmi B."/>
            <person name="Karthikeyan R."/>
        </authorList>
    </citation>
    <scope>NUCLEOTIDE SEQUENCE [LARGE SCALE GENOMIC DNA]</scope>
    <source>
        <strain evidence="1 2">JR949</strain>
    </source>
</reference>
<dbReference type="RefSeq" id="WP_171415601.1">
    <property type="nucleotide sequence ID" value="NZ_JABFOR010000005.1"/>
</dbReference>
<proteinExistence type="predicted"/>
<evidence type="ECO:0000313" key="2">
    <source>
        <dbReference type="Proteomes" id="UP000552038"/>
    </source>
</evidence>
<name>A0AAP6ZUU6_PAEAL</name>
<evidence type="ECO:0000313" key="1">
    <source>
        <dbReference type="EMBL" id="NOJ70181.1"/>
    </source>
</evidence>
<gene>
    <name evidence="1" type="ORF">HMI46_06405</name>
</gene>
<dbReference type="Proteomes" id="UP000552038">
    <property type="component" value="Unassembled WGS sequence"/>
</dbReference>
<dbReference type="AlphaFoldDB" id="A0AAP6ZUU6"/>
<organism evidence="1 2">
    <name type="scientific">Paenibacillus alvei</name>
    <name type="common">Bacillus alvei</name>
    <dbReference type="NCBI Taxonomy" id="44250"/>
    <lineage>
        <taxon>Bacteria</taxon>
        <taxon>Bacillati</taxon>
        <taxon>Bacillota</taxon>
        <taxon>Bacilli</taxon>
        <taxon>Bacillales</taxon>
        <taxon>Paenibacillaceae</taxon>
        <taxon>Paenibacillus</taxon>
    </lineage>
</organism>
<sequence>MDKKAKQIIMKTFWSSAGWKDTRSISFAGDEFEYAKSKGLMFDPVTKSHDECVMRIVELHQVVTKEMAVRAFLHSLSTRKVYMRSALSSWALTHAMSVHMFTSNIGRCTSSTYAMYGDCYECDKNGVATLKAYTNEDINVLNFERIKWGGVRLNHMLYCILDLEQLLAEGTVDVTEEDVSILEHILTAIRSCQPNDAARQLEAKLSGVFPSNKQERDVLMEILAYAGVLRAGSEKRPGRGGRNDFFAVVNWRGEDGYCEQAVEDYFGKWLHGSHT</sequence>
<comment type="caution">
    <text evidence="1">The sequence shown here is derived from an EMBL/GenBank/DDBJ whole genome shotgun (WGS) entry which is preliminary data.</text>
</comment>
<protein>
    <submittedName>
        <fullName evidence="1">Uncharacterized protein</fullName>
    </submittedName>
</protein>